<evidence type="ECO:0000256" key="2">
    <source>
        <dbReference type="ARBA" id="ARBA00004442"/>
    </source>
</evidence>
<evidence type="ECO:0000256" key="7">
    <source>
        <dbReference type="ARBA" id="ARBA00023237"/>
    </source>
</evidence>
<keyword evidence="5" id="KW-0732">Signal</keyword>
<sequence length="225" mass="24738">MSSDYPLPEIRVYGTQTSNEISVIGSKFINNSATDGGAIYSLGASVSMADDYYYSDMSPIDDDYKIISNFNIINSIFENNTANSGGAIYRSGVLSIYVEFYRTDVAIAQALADNYDIGVYANFNIENSTFTNNTGRFDGGAIYNTGGSSFSYYDYNGINQSIIEAIFGDINYGMNIKNSVFTKNTINNASSSNNTGGAIYNKDNLNLTNSSFIVRYLFFDNIYIV</sequence>
<comment type="subcellular location">
    <subcellularLocation>
        <location evidence="1">Cell envelope</location>
    </subcellularLocation>
    <subcellularLocation>
        <location evidence="2">Cell outer membrane</location>
    </subcellularLocation>
    <subcellularLocation>
        <location evidence="3">Secreted</location>
    </subcellularLocation>
</comment>
<accession>A0A166CDZ7</accession>
<evidence type="ECO:0000256" key="6">
    <source>
        <dbReference type="ARBA" id="ARBA00023136"/>
    </source>
</evidence>
<dbReference type="NCBIfam" id="TIGR01376">
    <property type="entry name" value="POMP_repeat"/>
    <property type="match status" value="2"/>
</dbReference>
<keyword evidence="6" id="KW-0472">Membrane</keyword>
<dbReference type="EMBL" id="LWMT01000154">
    <property type="protein sequence ID" value="KZX14408.1"/>
    <property type="molecule type" value="Genomic_DNA"/>
</dbReference>
<dbReference type="RefSeq" id="WP_066971885.1">
    <property type="nucleotide sequence ID" value="NZ_LWMT01000154.1"/>
</dbReference>
<evidence type="ECO:0000256" key="4">
    <source>
        <dbReference type="ARBA" id="ARBA00022525"/>
    </source>
</evidence>
<dbReference type="AlphaFoldDB" id="A0A166CDZ7"/>
<dbReference type="PATRIC" id="fig|55758.3.peg.991"/>
<dbReference type="Pfam" id="PF02415">
    <property type="entry name" value="Chlam_PMP"/>
    <property type="match status" value="3"/>
</dbReference>
<dbReference type="InterPro" id="IPR003368">
    <property type="entry name" value="POMP_repeat"/>
</dbReference>
<evidence type="ECO:0000313" key="9">
    <source>
        <dbReference type="Proteomes" id="UP000077066"/>
    </source>
</evidence>
<dbReference type="Proteomes" id="UP000077066">
    <property type="component" value="Unassembled WGS sequence"/>
</dbReference>
<proteinExistence type="predicted"/>
<gene>
    <name evidence="8" type="ORF">MBFIL_08800</name>
</gene>
<keyword evidence="4" id="KW-0964">Secreted</keyword>
<evidence type="ECO:0000256" key="1">
    <source>
        <dbReference type="ARBA" id="ARBA00004196"/>
    </source>
</evidence>
<name>A0A166CDZ7_9EURY</name>
<evidence type="ECO:0000256" key="5">
    <source>
        <dbReference type="ARBA" id="ARBA00022729"/>
    </source>
</evidence>
<comment type="caution">
    <text evidence="8">The sequence shown here is derived from an EMBL/GenBank/DDBJ whole genome shotgun (WGS) entry which is preliminary data.</text>
</comment>
<reference evidence="8 9" key="1">
    <citation type="submission" date="2016-04" db="EMBL/GenBank/DDBJ databases">
        <title>Genome sequence of Methanobrevibacter filiformis DSM 11501.</title>
        <authorList>
            <person name="Poehlein A."/>
            <person name="Seedorf H."/>
            <person name="Daniel R."/>
        </authorList>
    </citation>
    <scope>NUCLEOTIDE SEQUENCE [LARGE SCALE GENOMIC DNA]</scope>
    <source>
        <strain evidence="8 9">DSM 11501</strain>
    </source>
</reference>
<organism evidence="8 9">
    <name type="scientific">Methanobrevibacter filiformis</name>
    <dbReference type="NCBI Taxonomy" id="55758"/>
    <lineage>
        <taxon>Archaea</taxon>
        <taxon>Methanobacteriati</taxon>
        <taxon>Methanobacteriota</taxon>
        <taxon>Methanomada group</taxon>
        <taxon>Methanobacteria</taxon>
        <taxon>Methanobacteriales</taxon>
        <taxon>Methanobacteriaceae</taxon>
        <taxon>Methanobrevibacter</taxon>
    </lineage>
</organism>
<keyword evidence="9" id="KW-1185">Reference proteome</keyword>
<evidence type="ECO:0000313" key="8">
    <source>
        <dbReference type="EMBL" id="KZX14408.1"/>
    </source>
</evidence>
<dbReference type="GO" id="GO:0005576">
    <property type="term" value="C:extracellular region"/>
    <property type="evidence" value="ECO:0007669"/>
    <property type="project" value="UniProtKB-SubCell"/>
</dbReference>
<evidence type="ECO:0000256" key="3">
    <source>
        <dbReference type="ARBA" id="ARBA00004613"/>
    </source>
</evidence>
<protein>
    <submittedName>
        <fullName evidence="8">Chlamydia polymorphic membrane protein</fullName>
    </submittedName>
</protein>
<keyword evidence="7" id="KW-0998">Cell outer membrane</keyword>